<dbReference type="AlphaFoldDB" id="A0A7H8N1K6"/>
<accession>A0A7H8N1K6</accession>
<keyword evidence="4" id="KW-0067">ATP-binding</keyword>
<dbReference type="InterPro" id="IPR000719">
    <property type="entry name" value="Prot_kinase_dom"/>
</dbReference>
<dbReference type="SUPFAM" id="SSF56112">
    <property type="entry name" value="Protein kinase-like (PK-like)"/>
    <property type="match status" value="1"/>
</dbReference>
<evidence type="ECO:0000259" key="5">
    <source>
        <dbReference type="PROSITE" id="PS50011"/>
    </source>
</evidence>
<dbReference type="PANTHER" id="PTHR43289:SF34">
    <property type="entry name" value="SERINE_THREONINE-PROTEIN KINASE YBDM-RELATED"/>
    <property type="match status" value="1"/>
</dbReference>
<dbReference type="InterPro" id="IPR011009">
    <property type="entry name" value="Kinase-like_dom_sf"/>
</dbReference>
<dbReference type="PROSITE" id="PS50011">
    <property type="entry name" value="PROTEIN_KINASE_DOM"/>
    <property type="match status" value="1"/>
</dbReference>
<keyword evidence="3 6" id="KW-0418">Kinase</keyword>
<dbReference type="RefSeq" id="WP_176160002.1">
    <property type="nucleotide sequence ID" value="NZ_CP054929.1"/>
</dbReference>
<keyword evidence="2" id="KW-0547">Nucleotide-binding</keyword>
<dbReference type="Proteomes" id="UP000509303">
    <property type="component" value="Chromosome"/>
</dbReference>
<organism evidence="6 7">
    <name type="scientific">Streptomyces buecherae</name>
    <dbReference type="NCBI Taxonomy" id="2763006"/>
    <lineage>
        <taxon>Bacteria</taxon>
        <taxon>Bacillati</taxon>
        <taxon>Actinomycetota</taxon>
        <taxon>Actinomycetes</taxon>
        <taxon>Kitasatosporales</taxon>
        <taxon>Streptomycetaceae</taxon>
        <taxon>Streptomyces</taxon>
    </lineage>
</organism>
<evidence type="ECO:0000313" key="6">
    <source>
        <dbReference type="EMBL" id="QKW48305.1"/>
    </source>
</evidence>
<protein>
    <submittedName>
        <fullName evidence="6">Serine/threonine protein kinase</fullName>
    </submittedName>
</protein>
<evidence type="ECO:0000256" key="4">
    <source>
        <dbReference type="ARBA" id="ARBA00022840"/>
    </source>
</evidence>
<feature type="domain" description="Protein kinase" evidence="5">
    <location>
        <begin position="1"/>
        <end position="254"/>
    </location>
</feature>
<sequence length="294" mass="30089">MHGLQPADPPRVGEYVALARLDAARSPRVPPERRYLARGADGERTVLVSLPAPGADPARWAAEARWANQLNQPGFWPVAELGGTAAFPWHASPYQPALPLTAALTAHGGPLPEGAVRAVGAALAETLASAHVLGITHAGVCPAAILLTAYGPLLACFGTVRAAAPEGTPRVGLPGVDQECLAPEHLAGAPVDPRGDVYALGAVLAYAATGHAVPERSEIPAGLRPLVSACLSRDPEDRPEPAHVLAELAPDAAYGTLTATAEPVSLPGRVVAALATQSANALAAELPTHPTEVR</sequence>
<evidence type="ECO:0000256" key="3">
    <source>
        <dbReference type="ARBA" id="ARBA00022777"/>
    </source>
</evidence>
<gene>
    <name evidence="6" type="ORF">HUT08_00730</name>
</gene>
<keyword evidence="6" id="KW-0723">Serine/threonine-protein kinase</keyword>
<dbReference type="Gene3D" id="1.10.510.10">
    <property type="entry name" value="Transferase(Phosphotransferase) domain 1"/>
    <property type="match status" value="1"/>
</dbReference>
<dbReference type="PANTHER" id="PTHR43289">
    <property type="entry name" value="MITOGEN-ACTIVATED PROTEIN KINASE KINASE KINASE 20-RELATED"/>
    <property type="match status" value="1"/>
</dbReference>
<evidence type="ECO:0000256" key="2">
    <source>
        <dbReference type="ARBA" id="ARBA00022741"/>
    </source>
</evidence>
<dbReference type="SMART" id="SM00220">
    <property type="entry name" value="S_TKc"/>
    <property type="match status" value="1"/>
</dbReference>
<reference evidence="6 7" key="1">
    <citation type="submission" date="2020-06" db="EMBL/GenBank/DDBJ databases">
        <title>Genome mining for natural products.</title>
        <authorList>
            <person name="Zhang B."/>
            <person name="Shi J."/>
            <person name="Ge H."/>
        </authorList>
    </citation>
    <scope>NUCLEOTIDE SEQUENCE [LARGE SCALE GENOMIC DNA]</scope>
    <source>
        <strain evidence="6 7">NA00687</strain>
    </source>
</reference>
<dbReference type="GO" id="GO:0004674">
    <property type="term" value="F:protein serine/threonine kinase activity"/>
    <property type="evidence" value="ECO:0007669"/>
    <property type="project" value="UniProtKB-KW"/>
</dbReference>
<keyword evidence="1" id="KW-0808">Transferase</keyword>
<keyword evidence="7" id="KW-1185">Reference proteome</keyword>
<evidence type="ECO:0000256" key="1">
    <source>
        <dbReference type="ARBA" id="ARBA00022679"/>
    </source>
</evidence>
<name>A0A7H8N1K6_9ACTN</name>
<dbReference type="EMBL" id="CP054929">
    <property type="protein sequence ID" value="QKW48305.1"/>
    <property type="molecule type" value="Genomic_DNA"/>
</dbReference>
<dbReference type="GO" id="GO:0005524">
    <property type="term" value="F:ATP binding"/>
    <property type="evidence" value="ECO:0007669"/>
    <property type="project" value="UniProtKB-KW"/>
</dbReference>
<proteinExistence type="predicted"/>
<evidence type="ECO:0000313" key="7">
    <source>
        <dbReference type="Proteomes" id="UP000509303"/>
    </source>
</evidence>